<dbReference type="GO" id="GO:0016747">
    <property type="term" value="F:acyltransferase activity, transferring groups other than amino-acyl groups"/>
    <property type="evidence" value="ECO:0007669"/>
    <property type="project" value="InterPro"/>
</dbReference>
<dbReference type="Gene3D" id="3.40.630.30">
    <property type="match status" value="1"/>
</dbReference>
<keyword evidence="1" id="KW-0808">Transferase</keyword>
<dbReference type="SUPFAM" id="SSF55729">
    <property type="entry name" value="Acyl-CoA N-acyltransferases (Nat)"/>
    <property type="match status" value="1"/>
</dbReference>
<feature type="domain" description="N-acetyltransferase" evidence="3">
    <location>
        <begin position="1"/>
        <end position="153"/>
    </location>
</feature>
<gene>
    <name evidence="4" type="ORF">JAV76_00220</name>
</gene>
<evidence type="ECO:0000256" key="1">
    <source>
        <dbReference type="ARBA" id="ARBA00022679"/>
    </source>
</evidence>
<proteinExistence type="predicted"/>
<dbReference type="CDD" id="cd04301">
    <property type="entry name" value="NAT_SF"/>
    <property type="match status" value="1"/>
</dbReference>
<dbReference type="RefSeq" id="WP_198732012.1">
    <property type="nucleotide sequence ID" value="NZ_JAEINH010000001.1"/>
</dbReference>
<dbReference type="PANTHER" id="PTHR43072">
    <property type="entry name" value="N-ACETYLTRANSFERASE"/>
    <property type="match status" value="1"/>
</dbReference>
<evidence type="ECO:0000313" key="5">
    <source>
        <dbReference type="Proteomes" id="UP000602087"/>
    </source>
</evidence>
<organism evidence="4 5">
    <name type="scientific">Sanguibacter suaedae</name>
    <dbReference type="NCBI Taxonomy" id="2795737"/>
    <lineage>
        <taxon>Bacteria</taxon>
        <taxon>Bacillati</taxon>
        <taxon>Actinomycetota</taxon>
        <taxon>Actinomycetes</taxon>
        <taxon>Micrococcales</taxon>
        <taxon>Sanguibacteraceae</taxon>
        <taxon>Sanguibacter</taxon>
    </lineage>
</organism>
<keyword evidence="2" id="KW-0012">Acyltransferase</keyword>
<reference evidence="4" key="1">
    <citation type="submission" date="2020-12" db="EMBL/GenBank/DDBJ databases">
        <title>Sanguibacter suaedae sp. nov., isolated from Suaeda aralocaspica.</title>
        <authorList>
            <person name="Ma Q."/>
        </authorList>
    </citation>
    <scope>NUCLEOTIDE SEQUENCE</scope>
    <source>
        <strain evidence="4">YZGR15</strain>
    </source>
</reference>
<evidence type="ECO:0000313" key="4">
    <source>
        <dbReference type="EMBL" id="MBI9113434.1"/>
    </source>
</evidence>
<evidence type="ECO:0000256" key="2">
    <source>
        <dbReference type="ARBA" id="ARBA00023315"/>
    </source>
</evidence>
<dbReference type="InterPro" id="IPR000182">
    <property type="entry name" value="GNAT_dom"/>
</dbReference>
<dbReference type="Proteomes" id="UP000602087">
    <property type="component" value="Unassembled WGS sequence"/>
</dbReference>
<comment type="caution">
    <text evidence="4">The sequence shown here is derived from an EMBL/GenBank/DDBJ whole genome shotgun (WGS) entry which is preliminary data.</text>
</comment>
<dbReference type="PROSITE" id="PS51186">
    <property type="entry name" value="GNAT"/>
    <property type="match status" value="1"/>
</dbReference>
<dbReference type="PANTHER" id="PTHR43072:SF23">
    <property type="entry name" value="UPF0039 PROTEIN C11D3.02C"/>
    <property type="match status" value="1"/>
</dbReference>
<dbReference type="EMBL" id="JAEINH010000001">
    <property type="protein sequence ID" value="MBI9113434.1"/>
    <property type="molecule type" value="Genomic_DNA"/>
</dbReference>
<dbReference type="InterPro" id="IPR016181">
    <property type="entry name" value="Acyl_CoA_acyltransferase"/>
</dbReference>
<sequence length="174" mass="18318">MRIVPMTDEHADAVLDVYAEGIATRSATFETQVPGWATWDAAHLPTLRLVAEDDARVLGWVAASPTSSRCVYAGVVEVSLYVAAAARGRGVGAALLGRFVEASEAAGIWTVRAGIFPENAASLALHSRHGFRVVGTQERVGCLDGVWKDVVLLERRSTVVGTDEGTVPAGTTAS</sequence>
<evidence type="ECO:0000259" key="3">
    <source>
        <dbReference type="PROSITE" id="PS51186"/>
    </source>
</evidence>
<name>A0A934I0Q7_9MICO</name>
<dbReference type="AlphaFoldDB" id="A0A934I0Q7"/>
<accession>A0A934I0Q7</accession>
<protein>
    <submittedName>
        <fullName evidence="4">N-acetyltransferase</fullName>
    </submittedName>
</protein>
<dbReference type="Pfam" id="PF00583">
    <property type="entry name" value="Acetyltransf_1"/>
    <property type="match status" value="1"/>
</dbReference>
<keyword evidence="5" id="KW-1185">Reference proteome</keyword>